<evidence type="ECO:0000256" key="1">
    <source>
        <dbReference type="SAM" id="MobiDB-lite"/>
    </source>
</evidence>
<dbReference type="AlphaFoldDB" id="A0A9W4J9K3"/>
<protein>
    <submittedName>
        <fullName evidence="2">Uncharacterized protein</fullName>
    </submittedName>
</protein>
<name>A0A9W4J9K3_9EURO</name>
<proteinExistence type="predicted"/>
<organism evidence="2 3">
    <name type="scientific">Penicillium salamii</name>
    <dbReference type="NCBI Taxonomy" id="1612424"/>
    <lineage>
        <taxon>Eukaryota</taxon>
        <taxon>Fungi</taxon>
        <taxon>Dikarya</taxon>
        <taxon>Ascomycota</taxon>
        <taxon>Pezizomycotina</taxon>
        <taxon>Eurotiomycetes</taxon>
        <taxon>Eurotiomycetidae</taxon>
        <taxon>Eurotiales</taxon>
        <taxon>Aspergillaceae</taxon>
        <taxon>Penicillium</taxon>
    </lineage>
</organism>
<comment type="caution">
    <text evidence="2">The sequence shown here is derived from an EMBL/GenBank/DDBJ whole genome shotgun (WGS) entry which is preliminary data.</text>
</comment>
<sequence length="402" mass="45944">MINHSFPNGDESLAQEADFPDQDSQYAPTPGYYEQTPSSEYGFSPSPARYPQDGSSPQPDTPKLLQVCEWEASNPNDELPGNVIRYIIEWKVKVNNRSVSEDTEQDIALTPSAYWPLALRGKLEKVIEDKVSRRRRVRSDDTSIAVSVNDHKQRDLKKRFNCLNIDWTTVKKQLLAWGKLYIGGKELRLVIFFNYIEDDRFPISTTGRNEKRGRTSVTKRMLNERDEQLDAEQHTSREQSIWRAVHNLMRCPSPTWGGILECQDDVPDAVREELFLEEQQRLETSQSKSSKKQAPGNCPPININFMGAQPCLQSQISDQLSIDGPRDVAVKEYSAWQETNIVDDNLKAHFRQTCEVTLANGLDLEQIDEDQDPSFFVGKGVAVGIARRFVSDIGRWVRHIRN</sequence>
<evidence type="ECO:0000313" key="2">
    <source>
        <dbReference type="EMBL" id="CAG8380319.1"/>
    </source>
</evidence>
<evidence type="ECO:0000313" key="3">
    <source>
        <dbReference type="Proteomes" id="UP001152649"/>
    </source>
</evidence>
<accession>A0A9W4J9K3</accession>
<dbReference type="Proteomes" id="UP001152649">
    <property type="component" value="Unassembled WGS sequence"/>
</dbReference>
<dbReference type="EMBL" id="CAJVPG010000231">
    <property type="protein sequence ID" value="CAG8380319.1"/>
    <property type="molecule type" value="Genomic_DNA"/>
</dbReference>
<dbReference type="OrthoDB" id="4364447at2759"/>
<gene>
    <name evidence="2" type="ORF">PSALAMII_LOCUS5678</name>
</gene>
<feature type="region of interest" description="Disordered" evidence="1">
    <location>
        <begin position="1"/>
        <end position="62"/>
    </location>
</feature>
<keyword evidence="3" id="KW-1185">Reference proteome</keyword>
<reference evidence="2" key="1">
    <citation type="submission" date="2021-07" db="EMBL/GenBank/DDBJ databases">
        <authorList>
            <person name="Branca A.L. A."/>
        </authorList>
    </citation>
    <scope>NUCLEOTIDE SEQUENCE</scope>
</reference>